<accession>A0A1G6CFK7</accession>
<protein>
    <submittedName>
        <fullName evidence="2">Uncharacterized protein</fullName>
    </submittedName>
</protein>
<keyword evidence="1" id="KW-0472">Membrane</keyword>
<proteinExistence type="predicted"/>
<keyword evidence="1" id="KW-1133">Transmembrane helix</keyword>
<reference evidence="2 3" key="1">
    <citation type="submission" date="2016-10" db="EMBL/GenBank/DDBJ databases">
        <authorList>
            <person name="de Groot N.N."/>
        </authorList>
    </citation>
    <scope>NUCLEOTIDE SEQUENCE [LARGE SCALE GENOMIC DNA]</scope>
    <source>
        <strain evidence="2 3">ATCC 35022</strain>
    </source>
</reference>
<keyword evidence="1" id="KW-0812">Transmembrane</keyword>
<evidence type="ECO:0000313" key="3">
    <source>
        <dbReference type="Proteomes" id="UP000199071"/>
    </source>
</evidence>
<gene>
    <name evidence="2" type="ORF">SAMN02982931_02432</name>
</gene>
<evidence type="ECO:0000313" key="2">
    <source>
        <dbReference type="EMBL" id="SDB31659.1"/>
    </source>
</evidence>
<organism evidence="2 3">
    <name type="scientific">Bauldia litoralis</name>
    <dbReference type="NCBI Taxonomy" id="665467"/>
    <lineage>
        <taxon>Bacteria</taxon>
        <taxon>Pseudomonadati</taxon>
        <taxon>Pseudomonadota</taxon>
        <taxon>Alphaproteobacteria</taxon>
        <taxon>Hyphomicrobiales</taxon>
        <taxon>Kaistiaceae</taxon>
        <taxon>Bauldia</taxon>
    </lineage>
</organism>
<keyword evidence="3" id="KW-1185">Reference proteome</keyword>
<sequence>MLVRIVRALRPLKGWKTMGVSAAIAVAGVLQSADWATIVPEADIGPTLLAIGVVVAVLRVLTDTPLGRK</sequence>
<dbReference type="STRING" id="665467.SAMN02982931_02432"/>
<feature type="transmembrane region" description="Helical" evidence="1">
    <location>
        <begin position="44"/>
        <end position="62"/>
    </location>
</feature>
<dbReference type="AlphaFoldDB" id="A0A1G6CFK7"/>
<name>A0A1G6CFK7_9HYPH</name>
<evidence type="ECO:0000256" key="1">
    <source>
        <dbReference type="SAM" id="Phobius"/>
    </source>
</evidence>
<feature type="transmembrane region" description="Helical" evidence="1">
    <location>
        <begin position="20"/>
        <end position="38"/>
    </location>
</feature>
<dbReference type="EMBL" id="FMXQ01000004">
    <property type="protein sequence ID" value="SDB31659.1"/>
    <property type="molecule type" value="Genomic_DNA"/>
</dbReference>
<dbReference type="Proteomes" id="UP000199071">
    <property type="component" value="Unassembled WGS sequence"/>
</dbReference>
<dbReference type="RefSeq" id="WP_090876678.1">
    <property type="nucleotide sequence ID" value="NZ_FMXQ01000004.1"/>
</dbReference>